<keyword evidence="1" id="KW-0812">Transmembrane</keyword>
<protein>
    <recommendedName>
        <fullName evidence="2">LytR/CpsA/Psr regulator C-terminal domain-containing protein</fullName>
    </recommendedName>
</protein>
<evidence type="ECO:0000313" key="3">
    <source>
        <dbReference type="EMBL" id="GIJ51845.1"/>
    </source>
</evidence>
<feature type="domain" description="LytR/CpsA/Psr regulator C-terminal" evidence="2">
    <location>
        <begin position="58"/>
        <end position="145"/>
    </location>
</feature>
<name>A0A8J3YY47_9ACTN</name>
<sequence>MSLARLRALIVIGVLVVCATVLVAVAIVKDRQADDTRAEGCAANAVPVNLKLPSTADQIKVRVLNGTDTSSLASQVAEAFRSRKVQVVEEKSEGKKVTDVAVIRYGPSQVGAAWLVNAYFLNEAKLAFDINRKDDVIDVVVGTKFKQLGSFTESNQALAVAGNPPLPEGTCDANAK</sequence>
<keyword evidence="1" id="KW-1133">Transmembrane helix</keyword>
<dbReference type="Pfam" id="PF13399">
    <property type="entry name" value="LytR_C"/>
    <property type="match status" value="1"/>
</dbReference>
<keyword evidence="4" id="KW-1185">Reference proteome</keyword>
<evidence type="ECO:0000256" key="1">
    <source>
        <dbReference type="SAM" id="Phobius"/>
    </source>
</evidence>
<dbReference type="Proteomes" id="UP000619260">
    <property type="component" value="Unassembled WGS sequence"/>
</dbReference>
<accession>A0A8J3YY47</accession>
<dbReference type="RefSeq" id="WP_203905242.1">
    <property type="nucleotide sequence ID" value="NZ_BOPF01000056.1"/>
</dbReference>
<dbReference type="AlphaFoldDB" id="A0A8J3YY47"/>
<dbReference type="EMBL" id="BOPF01000056">
    <property type="protein sequence ID" value="GIJ51845.1"/>
    <property type="molecule type" value="Genomic_DNA"/>
</dbReference>
<comment type="caution">
    <text evidence="3">The sequence shown here is derived from an EMBL/GenBank/DDBJ whole genome shotgun (WGS) entry which is preliminary data.</text>
</comment>
<organism evidence="3 4">
    <name type="scientific">Virgisporangium aliadipatigenens</name>
    <dbReference type="NCBI Taxonomy" id="741659"/>
    <lineage>
        <taxon>Bacteria</taxon>
        <taxon>Bacillati</taxon>
        <taxon>Actinomycetota</taxon>
        <taxon>Actinomycetes</taxon>
        <taxon>Micromonosporales</taxon>
        <taxon>Micromonosporaceae</taxon>
        <taxon>Virgisporangium</taxon>
    </lineage>
</organism>
<evidence type="ECO:0000259" key="2">
    <source>
        <dbReference type="Pfam" id="PF13399"/>
    </source>
</evidence>
<dbReference type="InterPro" id="IPR027381">
    <property type="entry name" value="LytR/CpsA/Psr_C"/>
</dbReference>
<proteinExistence type="predicted"/>
<evidence type="ECO:0000313" key="4">
    <source>
        <dbReference type="Proteomes" id="UP000619260"/>
    </source>
</evidence>
<dbReference type="Gene3D" id="3.30.70.2390">
    <property type="match status" value="1"/>
</dbReference>
<reference evidence="3" key="1">
    <citation type="submission" date="2021-01" db="EMBL/GenBank/DDBJ databases">
        <title>Whole genome shotgun sequence of Virgisporangium aliadipatigenens NBRC 105644.</title>
        <authorList>
            <person name="Komaki H."/>
            <person name="Tamura T."/>
        </authorList>
    </citation>
    <scope>NUCLEOTIDE SEQUENCE</scope>
    <source>
        <strain evidence="3">NBRC 105644</strain>
    </source>
</reference>
<gene>
    <name evidence="3" type="ORF">Val02_87310</name>
</gene>
<keyword evidence="1" id="KW-0472">Membrane</keyword>
<feature type="transmembrane region" description="Helical" evidence="1">
    <location>
        <begin position="6"/>
        <end position="28"/>
    </location>
</feature>